<dbReference type="Gramene" id="FCD_00029235-RA">
    <property type="protein sequence ID" value="FCD_00029235-RA:cds"/>
    <property type="gene ID" value="FCD_00029235"/>
</dbReference>
<dbReference type="PANTHER" id="PTHR33159:SF101">
    <property type="entry name" value="OS04G0379600 PROTEIN"/>
    <property type="match status" value="1"/>
</dbReference>
<feature type="compositionally biased region" description="Basic and acidic residues" evidence="1">
    <location>
        <begin position="63"/>
        <end position="76"/>
    </location>
</feature>
<comment type="caution">
    <text evidence="3">The sequence shown here is derived from an EMBL/GenBank/DDBJ whole genome shotgun (WGS) entry which is preliminary data.</text>
</comment>
<feature type="compositionally biased region" description="Low complexity" evidence="1">
    <location>
        <begin position="166"/>
        <end position="179"/>
    </location>
</feature>
<sequence length="284" mass="31538">MAQNSHVPKFGNWESDDDIPYTAFFDNARKDDKPVNNVKMINPNDPEENPEAFMMMMQRRSRRTLEGSDVASDHPPHPSVLQAAAVQPPRRLIKSTCTSEKSLPADEHTRHRHRANHGNNTTNSTFSKSPTSESGSDQKTSSDHSLLHRPDHGPYVRSDDHKKKSTSSGRGSDSSSASEQGRDRRRVSGSSNHHTSDHLQHHQRTASIPKFGSWDVNDPTSGEGFTFIFEKVKEEKQSNGVVKFPTTSPPRHPTHYNGKDQIKPGRISSCISKICCCLCSSGSG</sequence>
<gene>
    <name evidence="3" type="ORF">TIFTF001_043919</name>
</gene>
<feature type="domain" description="RIN4 pathogenic type III effector avirulence factor Avr cleavage site" evidence="2">
    <location>
        <begin position="3"/>
        <end position="31"/>
    </location>
</feature>
<dbReference type="Gramene" id="FCD_00006009-RA">
    <property type="protein sequence ID" value="FCD_00006009-RA:cds"/>
    <property type="gene ID" value="FCD_00006009"/>
</dbReference>
<reference evidence="3" key="1">
    <citation type="submission" date="2023-07" db="EMBL/GenBank/DDBJ databases">
        <title>draft genome sequence of fig (Ficus carica).</title>
        <authorList>
            <person name="Takahashi T."/>
            <person name="Nishimura K."/>
        </authorList>
    </citation>
    <scope>NUCLEOTIDE SEQUENCE</scope>
</reference>
<evidence type="ECO:0000259" key="2">
    <source>
        <dbReference type="Pfam" id="PF05627"/>
    </source>
</evidence>
<evidence type="ECO:0000313" key="3">
    <source>
        <dbReference type="EMBL" id="GMN25670.1"/>
    </source>
</evidence>
<keyword evidence="4" id="KW-1185">Reference proteome</keyword>
<feature type="domain" description="RIN4 pathogenic type III effector avirulence factor Avr cleavage site" evidence="2">
    <location>
        <begin position="204"/>
        <end position="237"/>
    </location>
</feature>
<dbReference type="PANTHER" id="PTHR33159">
    <property type="entry name" value="RPM1-INTERACTING PROTEIN 4 (RIN4) FAMILY PROTEIN"/>
    <property type="match status" value="1"/>
</dbReference>
<dbReference type="AlphaFoldDB" id="A0AA87Z599"/>
<feature type="compositionally biased region" description="Polar residues" evidence="1">
    <location>
        <begin position="117"/>
        <end position="139"/>
    </location>
</feature>
<name>A0AA87Z599_FICCA</name>
<dbReference type="InterPro" id="IPR040387">
    <property type="entry name" value="RIN4/NOI4"/>
</dbReference>
<dbReference type="InterPro" id="IPR008700">
    <property type="entry name" value="TypeIII_avirulence_cleave"/>
</dbReference>
<protein>
    <recommendedName>
        <fullName evidence="2">RIN4 pathogenic type III effector avirulence factor Avr cleavage site domain-containing protein</fullName>
    </recommendedName>
</protein>
<organism evidence="3 4">
    <name type="scientific">Ficus carica</name>
    <name type="common">Common fig</name>
    <dbReference type="NCBI Taxonomy" id="3494"/>
    <lineage>
        <taxon>Eukaryota</taxon>
        <taxon>Viridiplantae</taxon>
        <taxon>Streptophyta</taxon>
        <taxon>Embryophyta</taxon>
        <taxon>Tracheophyta</taxon>
        <taxon>Spermatophyta</taxon>
        <taxon>Magnoliopsida</taxon>
        <taxon>eudicotyledons</taxon>
        <taxon>Gunneridae</taxon>
        <taxon>Pentapetalae</taxon>
        <taxon>rosids</taxon>
        <taxon>fabids</taxon>
        <taxon>Rosales</taxon>
        <taxon>Moraceae</taxon>
        <taxon>Ficeae</taxon>
        <taxon>Ficus</taxon>
    </lineage>
</organism>
<evidence type="ECO:0000256" key="1">
    <source>
        <dbReference type="SAM" id="MobiDB-lite"/>
    </source>
</evidence>
<feature type="region of interest" description="Disordered" evidence="1">
    <location>
        <begin position="57"/>
        <end position="216"/>
    </location>
</feature>
<dbReference type="GO" id="GO:0005886">
    <property type="term" value="C:plasma membrane"/>
    <property type="evidence" value="ECO:0007669"/>
    <property type="project" value="TreeGrafter"/>
</dbReference>
<accession>A0AA87Z599</accession>
<feature type="compositionally biased region" description="Basic and acidic residues" evidence="1">
    <location>
        <begin position="140"/>
        <end position="162"/>
    </location>
</feature>
<proteinExistence type="predicted"/>
<dbReference type="EMBL" id="BTGU01003037">
    <property type="protein sequence ID" value="GMN25670.1"/>
    <property type="molecule type" value="Genomic_DNA"/>
</dbReference>
<dbReference type="Pfam" id="PF05627">
    <property type="entry name" value="AvrRpt-cleavage"/>
    <property type="match status" value="2"/>
</dbReference>
<dbReference type="Proteomes" id="UP001187192">
    <property type="component" value="Unassembled WGS sequence"/>
</dbReference>
<evidence type="ECO:0000313" key="4">
    <source>
        <dbReference type="Proteomes" id="UP001187192"/>
    </source>
</evidence>